<gene>
    <name evidence="1" type="ORF">CTOB1V02_LOCUS11697</name>
</gene>
<dbReference type="AlphaFoldDB" id="A0A7R8ZTI2"/>
<sequence length="225" mass="24113">MLFNTTYGSLKRRRELPPPPALLDDPCVEKPCASSCGSDLNRSVSVPSSPCHRPATLKRVNSFRQVGSMQRAGRPAIIKKVSPPTVPPTSSSCLRPDDDSSFAVKPLVNGHRLGGSLPPNFCNGVGSPSRGPLSNGFGLQDQYNLYSPLSLSPAKRNSYTSVGPDASFPPPPSPTSMLDSPDASSLLSCNFMMTWRHHSSLSDSLGRGRSSLTYHSEVSTLRLTT</sequence>
<protein>
    <submittedName>
        <fullName evidence="1">Uncharacterized protein</fullName>
    </submittedName>
</protein>
<evidence type="ECO:0000313" key="1">
    <source>
        <dbReference type="EMBL" id="CAD7233878.1"/>
    </source>
</evidence>
<dbReference type="EMBL" id="OB667174">
    <property type="protein sequence ID" value="CAD7233878.1"/>
    <property type="molecule type" value="Genomic_DNA"/>
</dbReference>
<name>A0A7R8ZTI2_9CRUS</name>
<proteinExistence type="predicted"/>
<accession>A0A7R8ZTI2</accession>
<organism evidence="1">
    <name type="scientific">Cyprideis torosa</name>
    <dbReference type="NCBI Taxonomy" id="163714"/>
    <lineage>
        <taxon>Eukaryota</taxon>
        <taxon>Metazoa</taxon>
        <taxon>Ecdysozoa</taxon>
        <taxon>Arthropoda</taxon>
        <taxon>Crustacea</taxon>
        <taxon>Oligostraca</taxon>
        <taxon>Ostracoda</taxon>
        <taxon>Podocopa</taxon>
        <taxon>Podocopida</taxon>
        <taxon>Cytherocopina</taxon>
        <taxon>Cytheroidea</taxon>
        <taxon>Cytherideidae</taxon>
        <taxon>Cyprideis</taxon>
    </lineage>
</organism>
<reference evidence="1" key="1">
    <citation type="submission" date="2020-11" db="EMBL/GenBank/DDBJ databases">
        <authorList>
            <person name="Tran Van P."/>
        </authorList>
    </citation>
    <scope>NUCLEOTIDE SEQUENCE</scope>
</reference>